<dbReference type="Gene3D" id="3.50.50.60">
    <property type="entry name" value="FAD/NAD(P)-binding domain"/>
    <property type="match status" value="2"/>
</dbReference>
<dbReference type="AlphaFoldDB" id="A0A1Q8E9K0"/>
<proteinExistence type="inferred from homology"/>
<dbReference type="PANTHER" id="PTHR43429:SF1">
    <property type="entry name" value="NAD(P)H SULFUR OXIDOREDUCTASE (COA-DEPENDENT)"/>
    <property type="match status" value="1"/>
</dbReference>
<reference evidence="11" key="1">
    <citation type="submission" date="2016-12" db="EMBL/GenBank/DDBJ databases">
        <authorList>
            <person name="Gulvik C.A."/>
        </authorList>
    </citation>
    <scope>NUCLEOTIDE SEQUENCE [LARGE SCALE GENOMIC DNA]</scope>
    <source>
        <strain evidence="11">NED12-00049-6B</strain>
    </source>
</reference>
<dbReference type="PRINTS" id="PR00469">
    <property type="entry name" value="PNDRDTASEII"/>
</dbReference>
<dbReference type="InterPro" id="IPR016156">
    <property type="entry name" value="FAD/NAD-linked_Rdtase_dimer_sf"/>
</dbReference>
<keyword evidence="6" id="KW-0558">Oxidation</keyword>
<keyword evidence="11" id="KW-1185">Reference proteome</keyword>
<evidence type="ECO:0000256" key="1">
    <source>
        <dbReference type="ARBA" id="ARBA00001974"/>
    </source>
</evidence>
<evidence type="ECO:0000259" key="8">
    <source>
        <dbReference type="Pfam" id="PF02852"/>
    </source>
</evidence>
<evidence type="ECO:0000256" key="2">
    <source>
        <dbReference type="ARBA" id="ARBA00009130"/>
    </source>
</evidence>
<comment type="similarity">
    <text evidence="2">Belongs to the class-III pyridine nucleotide-disulfide oxidoreductase family.</text>
</comment>
<gene>
    <name evidence="10" type="ORF">BU202_02330</name>
</gene>
<keyword evidence="7" id="KW-0676">Redox-active center</keyword>
<dbReference type="SUPFAM" id="SSF55424">
    <property type="entry name" value="FAD/NAD-linked reductases, dimerisation (C-terminal) domain"/>
    <property type="match status" value="1"/>
</dbReference>
<evidence type="ECO:0000256" key="4">
    <source>
        <dbReference type="ARBA" id="ARBA00022827"/>
    </source>
</evidence>
<dbReference type="PANTHER" id="PTHR43429">
    <property type="entry name" value="PYRIDINE NUCLEOTIDE-DISULFIDE OXIDOREDUCTASE DOMAIN-CONTAINING"/>
    <property type="match status" value="1"/>
</dbReference>
<sequence>MKIIIVGASFAGMSAALECRQLYPDAQIVLVDKEKEVGFFPNVFNWQLKGELGRLEEARSELWAQVQQTTIDIRLETKLVQLDADHQTLTLERRNQVVEEAYDALILAMGAGQVWDLEDERLQERILSSKYFSDAQNSQQKIEEAQSVIIIGGGQIGLESADALSQLPLSLTLFEAETSPLAKYVDADLMAGIEEELTKRKIDLHTAEIVEKISLSPAGDKVKVDTLKASYEADYLLFATNFQPNTALVEGIVDCNPDKTIVVDEYLETSQPHIFAIGDLIQLPFAFFGKAYLPLINHAILTGRLVAYNLVTKRRPLNEVQRIVSSHLFGYNITSVGLTERQAQLWTDVDTVTIQAPFSQWEKEELTFKLIVQRADGRLLGGQLISTSRHIHQMNTLALAISNGMTAQEMVEQSWLCLPRYTNLVPIVTEACQLYLHRQEENAHEN</sequence>
<evidence type="ECO:0000313" key="10">
    <source>
        <dbReference type="EMBL" id="OLF48473.1"/>
    </source>
</evidence>
<dbReference type="SUPFAM" id="SSF51905">
    <property type="entry name" value="FAD/NAD(P)-binding domain"/>
    <property type="match status" value="1"/>
</dbReference>
<dbReference type="RefSeq" id="WP_075104195.1">
    <property type="nucleotide sequence ID" value="NZ_MSJM01000002.1"/>
</dbReference>
<keyword evidence="4" id="KW-0274">FAD</keyword>
<evidence type="ECO:0000256" key="5">
    <source>
        <dbReference type="ARBA" id="ARBA00023002"/>
    </source>
</evidence>
<keyword evidence="3" id="KW-0285">Flavoprotein</keyword>
<feature type="domain" description="Pyridine nucleotide-disulphide oxidoreductase dimerisation" evidence="8">
    <location>
        <begin position="329"/>
        <end position="415"/>
    </location>
</feature>
<evidence type="ECO:0000256" key="7">
    <source>
        <dbReference type="ARBA" id="ARBA00023284"/>
    </source>
</evidence>
<dbReference type="InterPro" id="IPR050260">
    <property type="entry name" value="FAD-bd_OxRdtase"/>
</dbReference>
<dbReference type="InterPro" id="IPR036188">
    <property type="entry name" value="FAD/NAD-bd_sf"/>
</dbReference>
<name>A0A1Q8E9K0_9STRE</name>
<feature type="domain" description="FAD/NAD(P)-binding" evidence="9">
    <location>
        <begin position="1"/>
        <end position="292"/>
    </location>
</feature>
<evidence type="ECO:0008006" key="12">
    <source>
        <dbReference type="Google" id="ProtNLM"/>
    </source>
</evidence>
<accession>A0A1Q8E9K0</accession>
<evidence type="ECO:0000313" key="11">
    <source>
        <dbReference type="Proteomes" id="UP000186890"/>
    </source>
</evidence>
<comment type="caution">
    <text evidence="10">The sequence shown here is derived from an EMBL/GenBank/DDBJ whole genome shotgun (WGS) entry which is preliminary data.</text>
</comment>
<dbReference type="EMBL" id="MSJM01000002">
    <property type="protein sequence ID" value="OLF48473.1"/>
    <property type="molecule type" value="Genomic_DNA"/>
</dbReference>
<evidence type="ECO:0000256" key="3">
    <source>
        <dbReference type="ARBA" id="ARBA00022630"/>
    </source>
</evidence>
<dbReference type="Pfam" id="PF02852">
    <property type="entry name" value="Pyr_redox_dim"/>
    <property type="match status" value="1"/>
</dbReference>
<evidence type="ECO:0000259" key="9">
    <source>
        <dbReference type="Pfam" id="PF07992"/>
    </source>
</evidence>
<protein>
    <recommendedName>
        <fullName evidence="12">NAD(P)/FAD-dependent oxidoreductase</fullName>
    </recommendedName>
</protein>
<dbReference type="PRINTS" id="PR00368">
    <property type="entry name" value="FADPNR"/>
</dbReference>
<dbReference type="Proteomes" id="UP000186890">
    <property type="component" value="Unassembled WGS sequence"/>
</dbReference>
<organism evidence="10 11">
    <name type="scientific">Streptococcus cuniculi</name>
    <dbReference type="NCBI Taxonomy" id="1432788"/>
    <lineage>
        <taxon>Bacteria</taxon>
        <taxon>Bacillati</taxon>
        <taxon>Bacillota</taxon>
        <taxon>Bacilli</taxon>
        <taxon>Lactobacillales</taxon>
        <taxon>Streptococcaceae</taxon>
        <taxon>Streptococcus</taxon>
    </lineage>
</organism>
<dbReference type="InterPro" id="IPR004099">
    <property type="entry name" value="Pyr_nucl-diS_OxRdtase_dimer"/>
</dbReference>
<comment type="cofactor">
    <cofactor evidence="1">
        <name>FAD</name>
        <dbReference type="ChEBI" id="CHEBI:57692"/>
    </cofactor>
</comment>
<dbReference type="Gene3D" id="3.30.390.30">
    <property type="match status" value="1"/>
</dbReference>
<dbReference type="Pfam" id="PF07992">
    <property type="entry name" value="Pyr_redox_2"/>
    <property type="match status" value="1"/>
</dbReference>
<evidence type="ECO:0000256" key="6">
    <source>
        <dbReference type="ARBA" id="ARBA00023097"/>
    </source>
</evidence>
<dbReference type="OrthoDB" id="9802028at2"/>
<keyword evidence="5" id="KW-0560">Oxidoreductase</keyword>
<dbReference type="GO" id="GO:0016491">
    <property type="term" value="F:oxidoreductase activity"/>
    <property type="evidence" value="ECO:0007669"/>
    <property type="project" value="UniProtKB-KW"/>
</dbReference>
<dbReference type="InterPro" id="IPR023753">
    <property type="entry name" value="FAD/NAD-binding_dom"/>
</dbReference>